<comment type="subunit">
    <text evidence="9">Forms a ring-shaped head-to-tail homodimer around DNA.</text>
</comment>
<dbReference type="Proteomes" id="UP000176651">
    <property type="component" value="Unassembled WGS sequence"/>
</dbReference>
<dbReference type="SUPFAM" id="SSF55979">
    <property type="entry name" value="DNA clamp"/>
    <property type="match status" value="3"/>
</dbReference>
<evidence type="ECO:0000256" key="9">
    <source>
        <dbReference type="PIRNR" id="PIRNR000804"/>
    </source>
</evidence>
<dbReference type="EMBL" id="META01000003">
    <property type="protein sequence ID" value="OGB74266.1"/>
    <property type="molecule type" value="Genomic_DNA"/>
</dbReference>
<dbReference type="GO" id="GO:0009360">
    <property type="term" value="C:DNA polymerase III complex"/>
    <property type="evidence" value="ECO:0007669"/>
    <property type="project" value="InterPro"/>
</dbReference>
<comment type="caution">
    <text evidence="13">The sequence shown here is derived from an EMBL/GenBank/DDBJ whole genome shotgun (WGS) entry which is preliminary data.</text>
</comment>
<keyword evidence="4 9" id="KW-0808">Transferase</keyword>
<dbReference type="CDD" id="cd00140">
    <property type="entry name" value="beta_clamp"/>
    <property type="match status" value="1"/>
</dbReference>
<dbReference type="GO" id="GO:0003677">
    <property type="term" value="F:DNA binding"/>
    <property type="evidence" value="ECO:0007669"/>
    <property type="project" value="UniProtKB-UniRule"/>
</dbReference>
<evidence type="ECO:0000313" key="14">
    <source>
        <dbReference type="Proteomes" id="UP000176651"/>
    </source>
</evidence>
<evidence type="ECO:0000256" key="1">
    <source>
        <dbReference type="ARBA" id="ARBA00004496"/>
    </source>
</evidence>
<dbReference type="GO" id="GO:0003887">
    <property type="term" value="F:DNA-directed DNA polymerase activity"/>
    <property type="evidence" value="ECO:0007669"/>
    <property type="project" value="UniProtKB-UniRule"/>
</dbReference>
<evidence type="ECO:0000259" key="10">
    <source>
        <dbReference type="Pfam" id="PF00712"/>
    </source>
</evidence>
<evidence type="ECO:0000256" key="5">
    <source>
        <dbReference type="ARBA" id="ARBA00022695"/>
    </source>
</evidence>
<comment type="function">
    <text evidence="9">Confers DNA tethering and processivity to DNA polymerases and other proteins. Acts as a clamp, forming a ring around DNA (a reaction catalyzed by the clamp-loading complex) which diffuses in an ATP-independent manner freely and bidirectionally along dsDNA. Initially characterized for its ability to contact the catalytic subunit of DNA polymerase III (Pol III), a complex, multichain enzyme responsible for most of the replicative synthesis in bacteria; Pol III exhibits 3'-5' exonuclease proofreading activity. The beta chain is required for initiation of replication as well as for processivity of DNA replication.</text>
</comment>
<dbReference type="Pfam" id="PF00712">
    <property type="entry name" value="DNA_pol3_beta"/>
    <property type="match status" value="1"/>
</dbReference>
<dbReference type="STRING" id="1798535.A2V68_00680"/>
<dbReference type="PIRSF" id="PIRSF000804">
    <property type="entry name" value="DNA_pol_III_b"/>
    <property type="match status" value="1"/>
</dbReference>
<evidence type="ECO:0000256" key="7">
    <source>
        <dbReference type="ARBA" id="ARBA00022932"/>
    </source>
</evidence>
<evidence type="ECO:0000259" key="12">
    <source>
        <dbReference type="Pfam" id="PF02768"/>
    </source>
</evidence>
<reference evidence="13 14" key="1">
    <citation type="journal article" date="2016" name="Nat. Commun.">
        <title>Thousands of microbial genomes shed light on interconnected biogeochemical processes in an aquifer system.</title>
        <authorList>
            <person name="Anantharaman K."/>
            <person name="Brown C.T."/>
            <person name="Hug L.A."/>
            <person name="Sharon I."/>
            <person name="Castelle C.J."/>
            <person name="Probst A.J."/>
            <person name="Thomas B.C."/>
            <person name="Singh A."/>
            <person name="Wilkins M.J."/>
            <person name="Karaoz U."/>
            <person name="Brodie E.L."/>
            <person name="Williams K.H."/>
            <person name="Hubbard S.S."/>
            <person name="Banfield J.F."/>
        </authorList>
    </citation>
    <scope>NUCLEOTIDE SEQUENCE [LARGE SCALE GENOMIC DNA]</scope>
</reference>
<feature type="domain" description="DNA polymerase III beta sliding clamp C-terminal" evidence="12">
    <location>
        <begin position="241"/>
        <end position="362"/>
    </location>
</feature>
<evidence type="ECO:0000256" key="6">
    <source>
        <dbReference type="ARBA" id="ARBA00022705"/>
    </source>
</evidence>
<comment type="similarity">
    <text evidence="2 9">Belongs to the beta sliding clamp family.</text>
</comment>
<dbReference type="Gene3D" id="3.10.150.10">
    <property type="entry name" value="DNA Polymerase III, subunit A, domain 2"/>
    <property type="match status" value="1"/>
</dbReference>
<dbReference type="SMART" id="SM00480">
    <property type="entry name" value="POL3Bc"/>
    <property type="match status" value="1"/>
</dbReference>
<dbReference type="InterPro" id="IPR022635">
    <property type="entry name" value="DNA_polIII_beta_C"/>
</dbReference>
<dbReference type="PANTHER" id="PTHR30478">
    <property type="entry name" value="DNA POLYMERASE III SUBUNIT BETA"/>
    <property type="match status" value="1"/>
</dbReference>
<dbReference type="InterPro" id="IPR046938">
    <property type="entry name" value="DNA_clamp_sf"/>
</dbReference>
<dbReference type="Pfam" id="PF02768">
    <property type="entry name" value="DNA_pol3_beta_3"/>
    <property type="match status" value="1"/>
</dbReference>
<comment type="subcellular location">
    <subcellularLocation>
        <location evidence="1 9">Cytoplasm</location>
    </subcellularLocation>
</comment>
<keyword evidence="5 9" id="KW-0548">Nucleotidyltransferase</keyword>
<proteinExistence type="inferred from homology"/>
<gene>
    <name evidence="13" type="ORF">A2V68_00680</name>
</gene>
<name>A0A1F4NSC1_UNCK3</name>
<dbReference type="InterPro" id="IPR001001">
    <property type="entry name" value="DNA_polIII_beta"/>
</dbReference>
<dbReference type="PANTHER" id="PTHR30478:SF0">
    <property type="entry name" value="BETA SLIDING CLAMP"/>
    <property type="match status" value="1"/>
</dbReference>
<keyword evidence="8" id="KW-0238">DNA-binding</keyword>
<dbReference type="GO" id="GO:0008408">
    <property type="term" value="F:3'-5' exonuclease activity"/>
    <property type="evidence" value="ECO:0007669"/>
    <property type="project" value="InterPro"/>
</dbReference>
<dbReference type="GO" id="GO:0006271">
    <property type="term" value="P:DNA strand elongation involved in DNA replication"/>
    <property type="evidence" value="ECO:0007669"/>
    <property type="project" value="TreeGrafter"/>
</dbReference>
<dbReference type="InterPro" id="IPR022637">
    <property type="entry name" value="DNA_polIII_beta_cen"/>
</dbReference>
<evidence type="ECO:0000256" key="3">
    <source>
        <dbReference type="ARBA" id="ARBA00022490"/>
    </source>
</evidence>
<dbReference type="AlphaFoldDB" id="A0A1F4NSC1"/>
<evidence type="ECO:0000256" key="4">
    <source>
        <dbReference type="ARBA" id="ARBA00022679"/>
    </source>
</evidence>
<evidence type="ECO:0000313" key="13">
    <source>
        <dbReference type="EMBL" id="OGB74266.1"/>
    </source>
</evidence>
<dbReference type="Gene3D" id="3.70.10.10">
    <property type="match status" value="1"/>
</dbReference>
<feature type="domain" description="DNA polymerase III beta sliding clamp N-terminal" evidence="10">
    <location>
        <begin position="1"/>
        <end position="117"/>
    </location>
</feature>
<evidence type="ECO:0000256" key="8">
    <source>
        <dbReference type="ARBA" id="ARBA00023125"/>
    </source>
</evidence>
<keyword evidence="6 9" id="KW-0235">DNA replication</keyword>
<evidence type="ECO:0000259" key="11">
    <source>
        <dbReference type="Pfam" id="PF02767"/>
    </source>
</evidence>
<feature type="domain" description="DNA polymerase III beta sliding clamp central" evidence="11">
    <location>
        <begin position="128"/>
        <end position="239"/>
    </location>
</feature>
<keyword evidence="7 9" id="KW-0239">DNA-directed DNA polymerase</keyword>
<keyword evidence="3 9" id="KW-0963">Cytoplasm</keyword>
<protein>
    <recommendedName>
        <fullName evidence="9">Beta sliding clamp</fullName>
    </recommendedName>
</protein>
<dbReference type="InterPro" id="IPR022634">
    <property type="entry name" value="DNA_polIII_beta_N"/>
</dbReference>
<dbReference type="NCBIfam" id="TIGR00663">
    <property type="entry name" value="dnan"/>
    <property type="match status" value="1"/>
</dbReference>
<dbReference type="Pfam" id="PF02767">
    <property type="entry name" value="DNA_pol3_beta_2"/>
    <property type="match status" value="1"/>
</dbReference>
<sequence length="363" mass="39395">MKISVSLERFKKGLGAVEKIVASKSTLPVLNNVLIRAEDSQVVLSATDLEMGVNYYLGGKVEKPGSITVPGKVLGSFINNLSEDKITLEVKNNVLYATTEKSEASLNGIPAEEFPPIPEVKGKEVMFINSQTLKAAINQVGFAASFDESRPILTGVLFTLSGGALRMVATDSYRLAEKTVAVDTKEEASFIVPIKTIQELYRIITEPTDVKMVVSENQVMFVLPDMELISRVIEGEYPDYRQVVPKSFKTKAVLPTHELASTIKTASFFARENANNVKLTFRKGAVGIEAASSQLGSYKSQVGGDITGEDNEISFNARYLLDALGGVEGEEASIELVGKLSPGVIKTEGKKSDVMYIIMPLRS</sequence>
<evidence type="ECO:0000256" key="2">
    <source>
        <dbReference type="ARBA" id="ARBA00010752"/>
    </source>
</evidence>
<accession>A0A1F4NSC1</accession>
<organism evidence="13 14">
    <name type="scientific">candidate division Kazan bacterium RBG_13_50_9</name>
    <dbReference type="NCBI Taxonomy" id="1798535"/>
    <lineage>
        <taxon>Bacteria</taxon>
        <taxon>Bacteria division Kazan-3B-28</taxon>
    </lineage>
</organism>
<dbReference type="GO" id="GO:0005737">
    <property type="term" value="C:cytoplasm"/>
    <property type="evidence" value="ECO:0007669"/>
    <property type="project" value="UniProtKB-SubCell"/>
</dbReference>